<reference evidence="1" key="1">
    <citation type="submission" date="2017-07" db="EMBL/GenBank/DDBJ databases">
        <title>Taro Niue Genome Assembly and Annotation.</title>
        <authorList>
            <person name="Atibalentja N."/>
            <person name="Keating K."/>
            <person name="Fields C.J."/>
        </authorList>
    </citation>
    <scope>NUCLEOTIDE SEQUENCE</scope>
    <source>
        <strain evidence="1">Niue_2</strain>
        <tissue evidence="1">Leaf</tissue>
    </source>
</reference>
<dbReference type="EMBL" id="NMUH01002867">
    <property type="protein sequence ID" value="MQM02520.1"/>
    <property type="molecule type" value="Genomic_DNA"/>
</dbReference>
<evidence type="ECO:0000313" key="2">
    <source>
        <dbReference type="Proteomes" id="UP000652761"/>
    </source>
</evidence>
<gene>
    <name evidence="1" type="ORF">Taro_035286</name>
</gene>
<evidence type="ECO:0000313" key="1">
    <source>
        <dbReference type="EMBL" id="MQM02520.1"/>
    </source>
</evidence>
<organism evidence="1 2">
    <name type="scientific">Colocasia esculenta</name>
    <name type="common">Wild taro</name>
    <name type="synonym">Arum esculentum</name>
    <dbReference type="NCBI Taxonomy" id="4460"/>
    <lineage>
        <taxon>Eukaryota</taxon>
        <taxon>Viridiplantae</taxon>
        <taxon>Streptophyta</taxon>
        <taxon>Embryophyta</taxon>
        <taxon>Tracheophyta</taxon>
        <taxon>Spermatophyta</taxon>
        <taxon>Magnoliopsida</taxon>
        <taxon>Liliopsida</taxon>
        <taxon>Araceae</taxon>
        <taxon>Aroideae</taxon>
        <taxon>Colocasieae</taxon>
        <taxon>Colocasia</taxon>
    </lineage>
</organism>
<dbReference type="AlphaFoldDB" id="A0A843WI64"/>
<dbReference type="Proteomes" id="UP000652761">
    <property type="component" value="Unassembled WGS sequence"/>
</dbReference>
<comment type="caution">
    <text evidence="1">The sequence shown here is derived from an EMBL/GenBank/DDBJ whole genome shotgun (WGS) entry which is preliminary data.</text>
</comment>
<sequence>LDLLPISAQQASLQRFSLIPTSFLLKGWSATSGDGARSGNPLSAAKKVLQEPKCVDTTRECVDTLSHFCKTVLLGTETSVDTAWDYVDTLSQSGNWVFWILGLASTLLDPVSTLLDHFYFILPWV</sequence>
<accession>A0A843WI64</accession>
<keyword evidence="2" id="KW-1185">Reference proteome</keyword>
<feature type="non-terminal residue" evidence="1">
    <location>
        <position position="1"/>
    </location>
</feature>
<proteinExistence type="predicted"/>
<protein>
    <submittedName>
        <fullName evidence="1">Uncharacterized protein</fullName>
    </submittedName>
</protein>
<name>A0A843WI64_COLES</name>